<dbReference type="InterPro" id="IPR029044">
    <property type="entry name" value="Nucleotide-diphossugar_trans"/>
</dbReference>
<evidence type="ECO:0000256" key="1">
    <source>
        <dbReference type="ARBA" id="ARBA00010617"/>
    </source>
</evidence>
<dbReference type="GO" id="GO:0005506">
    <property type="term" value="F:iron ion binding"/>
    <property type="evidence" value="ECO:0007669"/>
    <property type="project" value="InterPro"/>
</dbReference>
<keyword evidence="6 7" id="KW-0503">Monooxygenase</keyword>
<evidence type="ECO:0000313" key="7">
    <source>
        <dbReference type="EMBL" id="KFX46588.1"/>
    </source>
</evidence>
<dbReference type="InterPro" id="IPR036396">
    <property type="entry name" value="Cyt_P450_sf"/>
</dbReference>
<dbReference type="Pfam" id="PF00067">
    <property type="entry name" value="p450"/>
    <property type="match status" value="1"/>
</dbReference>
<evidence type="ECO:0000256" key="2">
    <source>
        <dbReference type="ARBA" id="ARBA00022617"/>
    </source>
</evidence>
<gene>
    <name evidence="7" type="ORF">GQ26_0180830</name>
</gene>
<dbReference type="GO" id="GO:0004497">
    <property type="term" value="F:monooxygenase activity"/>
    <property type="evidence" value="ECO:0007669"/>
    <property type="project" value="UniProtKB-KW"/>
</dbReference>
<sequence length="726" mass="82792">MSSALETPELLTWDQRSDNEILADLQTYKPVDGTSERNIWSFWDKGLTAYGSPNHYSKYFSDPECFFPAALLQKTMKGTHVGPHAADLIRLPLLYLYGGVWLDVGFLLFRDLDDLCWCALADPFNPVELAGFKMTISQALAMFWNGLIGARKGSLVIKYWHDIFLNVWNNRTSCDGINSHPLLRHLPRYEVPSSTGLPPAFVYKNFVDYLAQMFCLERLQHLRDLNRDWDGLRFFESRVLLFECVSEVYWAQHITHLDGRKQFNMLSCVRAETEPEFLEAEKFIQEILSTSSTMKLSHGLVTEQGEYLARIWDEPENEDADCRPGTFAAYLRWASVYFQQMKKLTPVQLPVYADAIITGNFLQILGESHPIAELHSMIFGHLLLVNGIQYFPHELECPSIVYLDLWPVAPSLAIVNDPDLCAQAIQRIEFSTKSLAEQVHSSSGTNIKHHTFLRSRFAPAFRHQNVVRNIPIVIEEASIFTETLRTQAGSLGGQLGNVFSLEDKVSEFVFDTLANFTVYVYPIFILNIQVAHNSRSGLRLNEQTNGHSALRLAIYRQTANLLPRNLFTLKRRMNPMYYLGIWKNNQAIARILVPIIRSRSHGASNMSIGMLNHHDKRTVLDIVAKTWLSHNQTKSEEEKDAFVDSMLQNVKIFMLAGHDTTTAAICYAFELLAYHPGEPEKLRAEHGSVFGKDRENLGDIIQNSPEKLNNLPFTLAVIKECLRLLL</sequence>
<name>A0A093XMY4_TALMA</name>
<organism evidence="7">
    <name type="scientific">Talaromyces marneffei PM1</name>
    <dbReference type="NCBI Taxonomy" id="1077442"/>
    <lineage>
        <taxon>Eukaryota</taxon>
        <taxon>Fungi</taxon>
        <taxon>Dikarya</taxon>
        <taxon>Ascomycota</taxon>
        <taxon>Pezizomycotina</taxon>
        <taxon>Eurotiomycetes</taxon>
        <taxon>Eurotiomycetidae</taxon>
        <taxon>Eurotiales</taxon>
        <taxon>Trichocomaceae</taxon>
        <taxon>Talaromyces</taxon>
        <taxon>Talaromyces sect. Talaromyces</taxon>
    </lineage>
</organism>
<proteinExistence type="inferred from homology"/>
<dbReference type="SUPFAM" id="SSF48264">
    <property type="entry name" value="Cytochrome P450"/>
    <property type="match status" value="1"/>
</dbReference>
<dbReference type="Gene3D" id="1.10.630.10">
    <property type="entry name" value="Cytochrome P450"/>
    <property type="match status" value="1"/>
</dbReference>
<dbReference type="GO" id="GO:0020037">
    <property type="term" value="F:heme binding"/>
    <property type="evidence" value="ECO:0007669"/>
    <property type="project" value="InterPro"/>
</dbReference>
<evidence type="ECO:0000256" key="5">
    <source>
        <dbReference type="ARBA" id="ARBA00023004"/>
    </source>
</evidence>
<comment type="caution">
    <text evidence="7">The sequence shown here is derived from an EMBL/GenBank/DDBJ whole genome shotgun (WGS) entry which is preliminary data.</text>
</comment>
<dbReference type="PANTHER" id="PTHR24291:SF50">
    <property type="entry name" value="BIFUNCTIONAL ALBAFLAVENONE MONOOXYGENASE_TERPENE SYNTHASE"/>
    <property type="match status" value="1"/>
</dbReference>
<dbReference type="EMBL" id="JPOX01000018">
    <property type="protein sequence ID" value="KFX46588.1"/>
    <property type="molecule type" value="Genomic_DNA"/>
</dbReference>
<keyword evidence="3" id="KW-0479">Metal-binding</keyword>
<dbReference type="PANTHER" id="PTHR24291">
    <property type="entry name" value="CYTOCHROME P450 FAMILY 4"/>
    <property type="match status" value="1"/>
</dbReference>
<dbReference type="eggNOG" id="ENOG502SJBY">
    <property type="taxonomic scope" value="Eukaryota"/>
</dbReference>
<dbReference type="GO" id="GO:0016705">
    <property type="term" value="F:oxidoreductase activity, acting on paired donors, with incorporation or reduction of molecular oxygen"/>
    <property type="evidence" value="ECO:0007669"/>
    <property type="project" value="InterPro"/>
</dbReference>
<dbReference type="Pfam" id="PF05704">
    <property type="entry name" value="Caps_synth"/>
    <property type="match status" value="1"/>
</dbReference>
<dbReference type="Gene3D" id="3.90.550.20">
    <property type="match status" value="1"/>
</dbReference>
<evidence type="ECO:0000256" key="3">
    <source>
        <dbReference type="ARBA" id="ARBA00022723"/>
    </source>
</evidence>
<accession>A0A093XMY4</accession>
<keyword evidence="5" id="KW-0408">Iron</keyword>
<reference evidence="7" key="1">
    <citation type="journal article" date="2014" name="PLoS Genet.">
        <title>Signature Gene Expression Reveals Novel Clues to the Molecular Mechanisms of Dimorphic Transition in Penicillium marneffei.</title>
        <authorList>
            <person name="Yang E."/>
            <person name="Wang G."/>
            <person name="Cai J."/>
            <person name="Woo P.C."/>
            <person name="Lau S.K."/>
            <person name="Yuen K.-Y."/>
            <person name="Chow W.-N."/>
            <person name="Lin X."/>
        </authorList>
    </citation>
    <scope>NUCLEOTIDE SEQUENCE [LARGE SCALE GENOMIC DNA]</scope>
    <source>
        <strain evidence="7">PM1</strain>
    </source>
</reference>
<dbReference type="InterPro" id="IPR001128">
    <property type="entry name" value="Cyt_P450"/>
</dbReference>
<evidence type="ECO:0000256" key="6">
    <source>
        <dbReference type="ARBA" id="ARBA00023033"/>
    </source>
</evidence>
<keyword evidence="4" id="KW-0560">Oxidoreductase</keyword>
<dbReference type="SUPFAM" id="SSF53448">
    <property type="entry name" value="Nucleotide-diphospho-sugar transferases"/>
    <property type="match status" value="1"/>
</dbReference>
<dbReference type="HOGENOM" id="CLU_388912_0_0_1"/>
<protein>
    <submittedName>
        <fullName evidence="7">Putative sterigmatocystin biosynthesis P450 monooxygenase</fullName>
    </submittedName>
</protein>
<dbReference type="InterPro" id="IPR050196">
    <property type="entry name" value="Cytochrome_P450_Monoox"/>
</dbReference>
<dbReference type="InterPro" id="IPR008441">
    <property type="entry name" value="AfumC-like_glycosyl_Trfase"/>
</dbReference>
<comment type="similarity">
    <text evidence="1">Belongs to the cytochrome P450 family.</text>
</comment>
<dbReference type="AlphaFoldDB" id="A0A093XMY4"/>
<dbReference type="GO" id="GO:0016757">
    <property type="term" value="F:glycosyltransferase activity"/>
    <property type="evidence" value="ECO:0007669"/>
    <property type="project" value="InterPro"/>
</dbReference>
<keyword evidence="2" id="KW-0349">Heme</keyword>
<evidence type="ECO:0000256" key="4">
    <source>
        <dbReference type="ARBA" id="ARBA00023002"/>
    </source>
</evidence>